<name>A0A8C5B270_GADMO</name>
<organism evidence="2 3">
    <name type="scientific">Gadus morhua</name>
    <name type="common">Atlantic cod</name>
    <dbReference type="NCBI Taxonomy" id="8049"/>
    <lineage>
        <taxon>Eukaryota</taxon>
        <taxon>Metazoa</taxon>
        <taxon>Chordata</taxon>
        <taxon>Craniata</taxon>
        <taxon>Vertebrata</taxon>
        <taxon>Euteleostomi</taxon>
        <taxon>Actinopterygii</taxon>
        <taxon>Neopterygii</taxon>
        <taxon>Teleostei</taxon>
        <taxon>Neoteleostei</taxon>
        <taxon>Acanthomorphata</taxon>
        <taxon>Zeiogadaria</taxon>
        <taxon>Gadariae</taxon>
        <taxon>Gadiformes</taxon>
        <taxon>Gadoidei</taxon>
        <taxon>Gadidae</taxon>
        <taxon>Gadus</taxon>
    </lineage>
</organism>
<dbReference type="PANTHER" id="PTHR41693:SF2">
    <property type="entry name" value="BIOGENESIS OF LYSOSOME-RELATED ORGANELLES COMPLEX 1 SUBUNIT 2"/>
    <property type="match status" value="1"/>
</dbReference>
<evidence type="ECO:0000256" key="1">
    <source>
        <dbReference type="SAM" id="MobiDB-lite"/>
    </source>
</evidence>
<feature type="region of interest" description="Disordered" evidence="1">
    <location>
        <begin position="112"/>
        <end position="157"/>
    </location>
</feature>
<dbReference type="PANTHER" id="PTHR41693">
    <property type="entry name" value="HEME-BINDING PROTEIN 1"/>
    <property type="match status" value="1"/>
</dbReference>
<protein>
    <submittedName>
        <fullName evidence="2">Uncharacterized protein</fullName>
    </submittedName>
</protein>
<evidence type="ECO:0000313" key="3">
    <source>
        <dbReference type="Proteomes" id="UP000694546"/>
    </source>
</evidence>
<reference evidence="2" key="2">
    <citation type="submission" date="2025-09" db="UniProtKB">
        <authorList>
            <consortium name="Ensembl"/>
        </authorList>
    </citation>
    <scope>IDENTIFICATION</scope>
</reference>
<accession>A0A8C5B270</accession>
<dbReference type="GeneTree" id="ENSGT00410000026495"/>
<dbReference type="AlphaFoldDB" id="A0A8C5B270"/>
<dbReference type="Ensembl" id="ENSGMOT00000069920.1">
    <property type="protein sequence ID" value="ENSGMOP00000040119.1"/>
    <property type="gene ID" value="ENSGMOG00000028365.1"/>
</dbReference>
<keyword evidence="3" id="KW-1185">Reference proteome</keyword>
<evidence type="ECO:0000313" key="2">
    <source>
        <dbReference type="Ensembl" id="ENSGMOP00000040119.1"/>
    </source>
</evidence>
<proteinExistence type="predicted"/>
<reference evidence="2" key="1">
    <citation type="submission" date="2025-08" db="UniProtKB">
        <authorList>
            <consortium name="Ensembl"/>
        </authorList>
    </citation>
    <scope>IDENTIFICATION</scope>
</reference>
<sequence>NLCQTIVIVTTTSVISQRKKNNTAPEWNEHRHEKTCSNLTQVLDNWKFAIITQVKDSLANDHASLLPDYSRIQPLSEALADLYNQFNSLKNELAGLTARFDGVEGFVDDLQTRKFSPPPPKPVQVARPRSVPVAQTDLPGWTRADGRTVERPEDTGP</sequence>
<feature type="compositionally biased region" description="Basic and acidic residues" evidence="1">
    <location>
        <begin position="144"/>
        <end position="157"/>
    </location>
</feature>
<dbReference type="Proteomes" id="UP000694546">
    <property type="component" value="Chromosome 2"/>
</dbReference>